<keyword evidence="7 8" id="KW-0472">Membrane</keyword>
<reference evidence="10 11" key="1">
    <citation type="submission" date="2020-08" db="EMBL/GenBank/DDBJ databases">
        <title>Genomic Encyclopedia of Type Strains, Phase IV (KMG-IV): sequencing the most valuable type-strain genomes for metagenomic binning, comparative biology and taxonomic classification.</title>
        <authorList>
            <person name="Goeker M."/>
        </authorList>
    </citation>
    <scope>NUCLEOTIDE SEQUENCE [LARGE SCALE GENOMIC DNA]</scope>
    <source>
        <strain evidence="10 11">DSM 23562</strain>
    </source>
</reference>
<feature type="transmembrane region" description="Helical" evidence="8">
    <location>
        <begin position="252"/>
        <end position="270"/>
    </location>
</feature>
<evidence type="ECO:0000256" key="7">
    <source>
        <dbReference type="ARBA" id="ARBA00023136"/>
    </source>
</evidence>
<keyword evidence="5 8" id="KW-0812">Transmembrane</keyword>
<feature type="transmembrane region" description="Helical" evidence="8">
    <location>
        <begin position="170"/>
        <end position="192"/>
    </location>
</feature>
<evidence type="ECO:0000313" key="11">
    <source>
        <dbReference type="Proteomes" id="UP000520814"/>
    </source>
</evidence>
<comment type="caution">
    <text evidence="10">The sequence shown here is derived from an EMBL/GenBank/DDBJ whole genome shotgun (WGS) entry which is preliminary data.</text>
</comment>
<dbReference type="SUPFAM" id="SSF103481">
    <property type="entry name" value="Multidrug resistance efflux transporter EmrE"/>
    <property type="match status" value="2"/>
</dbReference>
<feature type="transmembrane region" description="Helical" evidence="8">
    <location>
        <begin position="227"/>
        <end position="246"/>
    </location>
</feature>
<dbReference type="EMBL" id="JACHGW010000001">
    <property type="protein sequence ID" value="MBB6049005.1"/>
    <property type="molecule type" value="Genomic_DNA"/>
</dbReference>
<evidence type="ECO:0000256" key="5">
    <source>
        <dbReference type="ARBA" id="ARBA00022692"/>
    </source>
</evidence>
<evidence type="ECO:0000313" key="10">
    <source>
        <dbReference type="EMBL" id="MBB6049005.1"/>
    </source>
</evidence>
<dbReference type="Pfam" id="PF00892">
    <property type="entry name" value="EamA"/>
    <property type="match status" value="1"/>
</dbReference>
<dbReference type="RefSeq" id="WP_184192625.1">
    <property type="nucleotide sequence ID" value="NZ_JACHGW010000001.1"/>
</dbReference>
<evidence type="ECO:0000256" key="1">
    <source>
        <dbReference type="ARBA" id="ARBA00004651"/>
    </source>
</evidence>
<evidence type="ECO:0000256" key="4">
    <source>
        <dbReference type="ARBA" id="ARBA00022475"/>
    </source>
</evidence>
<evidence type="ECO:0000259" key="9">
    <source>
        <dbReference type="Pfam" id="PF00892"/>
    </source>
</evidence>
<dbReference type="InterPro" id="IPR000620">
    <property type="entry name" value="EamA_dom"/>
</dbReference>
<feature type="transmembrane region" description="Helical" evidence="8">
    <location>
        <begin position="7"/>
        <end position="24"/>
    </location>
</feature>
<evidence type="ECO:0000256" key="8">
    <source>
        <dbReference type="SAM" id="Phobius"/>
    </source>
</evidence>
<dbReference type="AlphaFoldDB" id="A0A7W9W5K4"/>
<dbReference type="NCBIfam" id="TIGR00688">
    <property type="entry name" value="rarD"/>
    <property type="match status" value="1"/>
</dbReference>
<dbReference type="GO" id="GO:0005886">
    <property type="term" value="C:plasma membrane"/>
    <property type="evidence" value="ECO:0007669"/>
    <property type="project" value="UniProtKB-SubCell"/>
</dbReference>
<keyword evidence="4" id="KW-1003">Cell membrane</keyword>
<dbReference type="InterPro" id="IPR037185">
    <property type="entry name" value="EmrE-like"/>
</dbReference>
<feature type="transmembrane region" description="Helical" evidence="8">
    <location>
        <begin position="141"/>
        <end position="158"/>
    </location>
</feature>
<evidence type="ECO:0000256" key="6">
    <source>
        <dbReference type="ARBA" id="ARBA00022989"/>
    </source>
</evidence>
<feature type="transmembrane region" description="Helical" evidence="8">
    <location>
        <begin position="66"/>
        <end position="83"/>
    </location>
</feature>
<feature type="transmembrane region" description="Helical" evidence="8">
    <location>
        <begin position="89"/>
        <end position="111"/>
    </location>
</feature>
<gene>
    <name evidence="10" type="ORF">HNQ39_000767</name>
</gene>
<organism evidence="10 11">
    <name type="scientific">Armatimonas rosea</name>
    <dbReference type="NCBI Taxonomy" id="685828"/>
    <lineage>
        <taxon>Bacteria</taxon>
        <taxon>Bacillati</taxon>
        <taxon>Armatimonadota</taxon>
        <taxon>Armatimonadia</taxon>
        <taxon>Armatimonadales</taxon>
        <taxon>Armatimonadaceae</taxon>
        <taxon>Armatimonas</taxon>
    </lineage>
</organism>
<sequence length="279" mass="30536">MTGIQSGVLAFVLWGLVPLFWKQLNGHNPWELVAHRAAWSFPLLLGVVLSQRRGQEFLRALRNPKLWGTTLLLTANWLLYIWLTINGRFVEASLGYFIVPLLNTLLGVAFLGEQLRPLQKVSIALAGVALLFPLLGDLRVFPWAALLIAGLWSFYGFVRKGVGVEGTVALAAETAVAFPFALGFLLVRHAALGSPREALLLIGTGPVTVAPLLLFGHAVPRVPLSTLGLLQYLGPTITFICGQLIAPEPIPWHRAALLGTVWLAIIVYIFDSIKNRPTR</sequence>
<accession>A0A7W9W5K4</accession>
<dbReference type="InterPro" id="IPR004626">
    <property type="entry name" value="RarD"/>
</dbReference>
<name>A0A7W9W5K4_ARMRO</name>
<keyword evidence="6 8" id="KW-1133">Transmembrane helix</keyword>
<keyword evidence="3" id="KW-0813">Transport</keyword>
<dbReference type="Proteomes" id="UP000520814">
    <property type="component" value="Unassembled WGS sequence"/>
</dbReference>
<comment type="similarity">
    <text evidence="2">Belongs to the EamA transporter family.</text>
</comment>
<protein>
    <submittedName>
        <fullName evidence="10">Chloramphenicol-sensitive protein RarD</fullName>
    </submittedName>
</protein>
<proteinExistence type="inferred from homology"/>
<evidence type="ECO:0000256" key="3">
    <source>
        <dbReference type="ARBA" id="ARBA00022448"/>
    </source>
</evidence>
<keyword evidence="11" id="KW-1185">Reference proteome</keyword>
<comment type="subcellular location">
    <subcellularLocation>
        <location evidence="1">Cell membrane</location>
        <topology evidence="1">Multi-pass membrane protein</topology>
    </subcellularLocation>
</comment>
<feature type="transmembrane region" description="Helical" evidence="8">
    <location>
        <begin position="198"/>
        <end position="215"/>
    </location>
</feature>
<evidence type="ECO:0000256" key="2">
    <source>
        <dbReference type="ARBA" id="ARBA00007362"/>
    </source>
</evidence>
<feature type="domain" description="EamA" evidence="9">
    <location>
        <begin position="2"/>
        <end position="132"/>
    </location>
</feature>